<dbReference type="InterPro" id="IPR011989">
    <property type="entry name" value="ARM-like"/>
</dbReference>
<dbReference type="Gene3D" id="3.40.50.300">
    <property type="entry name" value="P-loop containing nucleotide triphosphate hydrolases"/>
    <property type="match status" value="1"/>
</dbReference>
<dbReference type="Pfam" id="PF05729">
    <property type="entry name" value="NACHT"/>
    <property type="match status" value="1"/>
</dbReference>
<dbReference type="InterPro" id="IPR007111">
    <property type="entry name" value="NACHT_NTPase"/>
</dbReference>
<dbReference type="InterPro" id="IPR016024">
    <property type="entry name" value="ARM-type_fold"/>
</dbReference>
<dbReference type="SUPFAM" id="SSF48371">
    <property type="entry name" value="ARM repeat"/>
    <property type="match status" value="2"/>
</dbReference>
<reference evidence="2" key="1">
    <citation type="submission" date="2022-10" db="EMBL/GenBank/DDBJ databases">
        <title>Fusarium specimens isolated from Avocado Roots.</title>
        <authorList>
            <person name="Stajich J."/>
            <person name="Roper C."/>
            <person name="Heimlech-Rivalta G."/>
        </authorList>
    </citation>
    <scope>NUCLEOTIDE SEQUENCE</scope>
    <source>
        <strain evidence="2">CF00143</strain>
    </source>
</reference>
<proteinExistence type="predicted"/>
<dbReference type="Gene3D" id="3.40.50.1820">
    <property type="entry name" value="alpha/beta hydrolase"/>
    <property type="match status" value="1"/>
</dbReference>
<accession>A0A9W8U694</accession>
<dbReference type="InterPro" id="IPR027417">
    <property type="entry name" value="P-loop_NTPase"/>
</dbReference>
<dbReference type="Pfam" id="PF23238">
    <property type="entry name" value="DUF7068"/>
    <property type="match status" value="1"/>
</dbReference>
<evidence type="ECO:0000313" key="3">
    <source>
        <dbReference type="Proteomes" id="UP001152130"/>
    </source>
</evidence>
<dbReference type="InterPro" id="IPR029058">
    <property type="entry name" value="AB_hydrolase_fold"/>
</dbReference>
<dbReference type="PROSITE" id="PS50837">
    <property type="entry name" value="NACHT"/>
    <property type="match status" value="1"/>
</dbReference>
<sequence>MFVAGLVLTVSGVAAILFLWFQGTATSTRTKTTSTAAAPITPAVKQGRGVKLVQVSPCAKGSEDTHSSPETDSGIDIIAIHGFDTASPRTWEFKKENGEKVNWLADKHMLPAEVPGTRIFTCNWPAEGLETKDSVSLRIQELALSLLQGILGSYVERERPILFVASCLGGITLMQALVEAKDEYACIREATRGVIFLATPFRGTAFQDSAIWAQPALRIKALVLGKKVSKLLGWLNEPTFDLTRLVGQFTRICKGRDREGIEVFTFYETGTTYLPAQVPFLSFLLPGSRKPFCGPMDSDPDYKSVVEVIQRFLLIIQTGTPLEQADAWIREKYYDNQKLKIERLSGDPLEMSQCYINLALVEIKKVDNSNPMSNGLSPFSLTERLELEIPHHELRVELPDLFRPRKAPDGNNKMPRRILIRGRAGVGKTTLCKKIVYEFIHGRMWQDLFKRVVWIRLRELKNLPNDDYSPGRVLRNIFFQQPSQHTYLPDQICNRLSTELWRHIEHTLSGDTLFLLDGLDEVPEFTMEYRHGNPHPGQHFLKGLLNRPNVIITTRPHAVFPSDFQQPHLELDTMGFSRVQVQTYIEAVEPRDKDTIQAYLKKHRIMQSLVQIPVQLDALCFTWQASSVWNTIIPETMTAVYEAMIREFWRKDNERLEKDGFQFMGNAFPAETDPFDSTQYENLGYLAFSGLCSNVIEYQPRHRNALYRFMKKERTTLSFDETFARLSFWRTSDPSNSLPNQSYHFIHLAFQESFSAKHFAKAWRCDKDLEYVELDGEKPKIKVVSCCKFLRSHKFTVRYNIMWRFVAGILDEDEAQTSRFFQAIECEPIDILGPTQQRLVMNCLTEVTRSADLRARLEDQLSQWLEFEVNFTRRSRVIREAEFPERAINLVLERASEDNRILILRLGYVLPFTTVELITGWLERGQLSQPLRVAALWALRGRSLPTRTLNAAVALMDNDDEDTRDLSVKLLRSQVPWPDGILRGVMTRLESQDPDQDSGIKERTARALGGHPTLSVALLQRLASWISDQCPSTTTAVLSTLKSQHTLDADIIRILATTLEDQPEYIRVLAFDTLKKRKNLPLDILDKMVAIYLDLEDVSHEHPHRPSDDMLQAIKRSLENQDTNIQRMALKLLYREQKREELPFIDVFDIILRWLEGGDNQSRYFALTLLDGESKLPGRVTEAVITQLENHDQRISHLALEILLVQDIRCGHVINKTIEMLKLGDKNQRTTILRYLGHKHPSPPGVLKATVEQLQNQEGSIRRTALQTLARFASQETFPNDVISAIVQMVFHADESTQRAAIKALPFVWHRQRSPPEMLKELLAELKSHDTMIRKAALGGLARLDGQHSLIDGTLDSIAVHLAEPEHEIRCTAADTLRDLAHTQVFPNHVIGALVTLLEDPAKEIRCTAADTLRDLARKQVFPEHILSAIAPVIEGTERKVKWKSVMALRILSGGQALPDHLLRPVAGLLADTDNAFQGKAVEILGRLGHLQSFPPDVLEVIADRLGDPRKEIGRFAFEALANQPRLPEDTLQAMVVLGLKGAKTEIKAAFRLIRQLDNMSEEIRGLLVTLLDYKAERVRYQAVEALAEHGSLSDDTYPAIARLLLTTRYWGKRKWVLELLGTCSTLSDDILQTVTRALDDNDREVKEAAAETLKVQDKLPDTIFKSTALYSMWLRRSFEEDVYCTMEDGFTYFEWRANFGRRPLWGEPSELREAIRKIQMELGMPTGSKEMGGR</sequence>
<dbReference type="PANTHER" id="PTHR46312:SF2">
    <property type="entry name" value="NUCLEOTIDE-BINDING OLIGOMERIZATION DOMAIN-CONTAINING PROTEIN 2-LIKE"/>
    <property type="match status" value="1"/>
</dbReference>
<evidence type="ECO:0000313" key="2">
    <source>
        <dbReference type="EMBL" id="KAJ4005485.1"/>
    </source>
</evidence>
<dbReference type="Gene3D" id="1.25.10.10">
    <property type="entry name" value="Leucine-rich Repeat Variant"/>
    <property type="match status" value="4"/>
</dbReference>
<comment type="caution">
    <text evidence="2">The sequence shown here is derived from an EMBL/GenBank/DDBJ whole genome shotgun (WGS) entry which is preliminary data.</text>
</comment>
<evidence type="ECO:0000259" key="1">
    <source>
        <dbReference type="PROSITE" id="PS50837"/>
    </source>
</evidence>
<protein>
    <recommendedName>
        <fullName evidence="1">NACHT domain-containing protein</fullName>
    </recommendedName>
</protein>
<dbReference type="SUPFAM" id="SSF52540">
    <property type="entry name" value="P-loop containing nucleoside triphosphate hydrolases"/>
    <property type="match status" value="1"/>
</dbReference>
<gene>
    <name evidence="2" type="ORF">NW766_011034</name>
</gene>
<name>A0A9W8U694_9HYPO</name>
<dbReference type="EMBL" id="JAPDHF010000021">
    <property type="protein sequence ID" value="KAJ4005485.1"/>
    <property type="molecule type" value="Genomic_DNA"/>
</dbReference>
<keyword evidence="3" id="KW-1185">Reference proteome</keyword>
<dbReference type="InterPro" id="IPR055496">
    <property type="entry name" value="DUF7068"/>
</dbReference>
<organism evidence="2 3">
    <name type="scientific">Fusarium irregulare</name>
    <dbReference type="NCBI Taxonomy" id="2494466"/>
    <lineage>
        <taxon>Eukaryota</taxon>
        <taxon>Fungi</taxon>
        <taxon>Dikarya</taxon>
        <taxon>Ascomycota</taxon>
        <taxon>Pezizomycotina</taxon>
        <taxon>Sordariomycetes</taxon>
        <taxon>Hypocreomycetidae</taxon>
        <taxon>Hypocreales</taxon>
        <taxon>Nectriaceae</taxon>
        <taxon>Fusarium</taxon>
        <taxon>Fusarium incarnatum-equiseti species complex</taxon>
    </lineage>
</organism>
<dbReference type="PANTHER" id="PTHR46312">
    <property type="entry name" value="NACHT DOMAIN-CONTAINING PROTEIN"/>
    <property type="match status" value="1"/>
</dbReference>
<dbReference type="Proteomes" id="UP001152130">
    <property type="component" value="Unassembled WGS sequence"/>
</dbReference>
<dbReference type="SUPFAM" id="SSF53474">
    <property type="entry name" value="alpha/beta-Hydrolases"/>
    <property type="match status" value="1"/>
</dbReference>
<feature type="domain" description="NACHT" evidence="1">
    <location>
        <begin position="416"/>
        <end position="522"/>
    </location>
</feature>